<evidence type="ECO:0000259" key="1">
    <source>
        <dbReference type="Pfam" id="PF00271"/>
    </source>
</evidence>
<evidence type="ECO:0000313" key="2">
    <source>
        <dbReference type="EMBL" id="CAA3012508.1"/>
    </source>
</evidence>
<dbReference type="SUPFAM" id="SSF52540">
    <property type="entry name" value="P-loop containing nucleoside triphosphate hydrolases"/>
    <property type="match status" value="1"/>
</dbReference>
<dbReference type="Gene3D" id="3.40.50.300">
    <property type="entry name" value="P-loop containing nucleotide triphosphate hydrolases"/>
    <property type="match status" value="1"/>
</dbReference>
<keyword evidence="2" id="KW-0347">Helicase</keyword>
<dbReference type="GO" id="GO:0004386">
    <property type="term" value="F:helicase activity"/>
    <property type="evidence" value="ECO:0007669"/>
    <property type="project" value="UniProtKB-KW"/>
</dbReference>
<dbReference type="OrthoDB" id="10265785at2759"/>
<feature type="domain" description="Helicase C-terminal" evidence="1">
    <location>
        <begin position="76"/>
        <end position="104"/>
    </location>
</feature>
<gene>
    <name evidence="2" type="ORF">OLEA9_A027328</name>
</gene>
<dbReference type="Pfam" id="PF00271">
    <property type="entry name" value="Helicase_C"/>
    <property type="match status" value="1"/>
</dbReference>
<accession>A0A8S0U4V4</accession>
<dbReference type="Gramene" id="OE9A027328T1">
    <property type="protein sequence ID" value="OE9A027328C1"/>
    <property type="gene ID" value="OE9A027328"/>
</dbReference>
<keyword evidence="3" id="KW-1185">Reference proteome</keyword>
<reference evidence="2 3" key="1">
    <citation type="submission" date="2019-12" db="EMBL/GenBank/DDBJ databases">
        <authorList>
            <person name="Alioto T."/>
            <person name="Alioto T."/>
            <person name="Gomez Garrido J."/>
        </authorList>
    </citation>
    <scope>NUCLEOTIDE SEQUENCE [LARGE SCALE GENOMIC DNA]</scope>
</reference>
<keyword evidence="2" id="KW-0547">Nucleotide-binding</keyword>
<dbReference type="AlphaFoldDB" id="A0A8S0U4V4"/>
<dbReference type="Proteomes" id="UP000594638">
    <property type="component" value="Unassembled WGS sequence"/>
</dbReference>
<proteinExistence type="predicted"/>
<keyword evidence="2" id="KW-0378">Hydrolase</keyword>
<organism evidence="2 3">
    <name type="scientific">Olea europaea subsp. europaea</name>
    <dbReference type="NCBI Taxonomy" id="158383"/>
    <lineage>
        <taxon>Eukaryota</taxon>
        <taxon>Viridiplantae</taxon>
        <taxon>Streptophyta</taxon>
        <taxon>Embryophyta</taxon>
        <taxon>Tracheophyta</taxon>
        <taxon>Spermatophyta</taxon>
        <taxon>Magnoliopsida</taxon>
        <taxon>eudicotyledons</taxon>
        <taxon>Gunneridae</taxon>
        <taxon>Pentapetalae</taxon>
        <taxon>asterids</taxon>
        <taxon>lamiids</taxon>
        <taxon>Lamiales</taxon>
        <taxon>Oleaceae</taxon>
        <taxon>Oleeae</taxon>
        <taxon>Olea</taxon>
    </lineage>
</organism>
<dbReference type="InterPro" id="IPR027417">
    <property type="entry name" value="P-loop_NTPase"/>
</dbReference>
<comment type="caution">
    <text evidence="2">The sequence shown here is derived from an EMBL/GenBank/DDBJ whole genome shotgun (WGS) entry which is preliminary data.</text>
</comment>
<dbReference type="InterPro" id="IPR001650">
    <property type="entry name" value="Helicase_C-like"/>
</dbReference>
<keyword evidence="2" id="KW-0067">ATP-binding</keyword>
<sequence>MDRYDLCVPTNHKSGKDVPTLELLETRLLTTTSFAVVFGDGGYCDGEDREIEREKRQSKLLAHNNDLHCSVRRRCPNTSLVINYDLPNNKELYIHRIGRSSRFGRKFTSWHKSLREQSLPSI</sequence>
<dbReference type="EMBL" id="CACTIH010007403">
    <property type="protein sequence ID" value="CAA3012508.1"/>
    <property type="molecule type" value="Genomic_DNA"/>
</dbReference>
<evidence type="ECO:0000313" key="3">
    <source>
        <dbReference type="Proteomes" id="UP000594638"/>
    </source>
</evidence>
<name>A0A8S0U4V4_OLEEU</name>
<protein>
    <submittedName>
        <fullName evidence="2">DNA RNA helicase domain containing</fullName>
    </submittedName>
</protein>